<keyword evidence="1" id="KW-0732">Signal</keyword>
<feature type="domain" description="Nose resistant-to-fluoxetine protein N-terminal" evidence="2">
    <location>
        <begin position="72"/>
        <end position="185"/>
    </location>
</feature>
<dbReference type="InterPro" id="IPR006621">
    <property type="entry name" value="Nose-resist-to-fluoxetine_N"/>
</dbReference>
<sequence>MLVKFLGLLLLACVAIVRGDIFGTPEIEFRDGEPIVHGNFEGIWENISFVEALQQLQNSHLDVSLIEKANISSGCNDQLLEIVRNRPSIGIRMLDAASKIPSGVMEVSRLDLGNFDECVLIEHDYSKGKIRGKYCTAGLIVPDLKNVSDKDLMWKLAICIPDQCSASDMRSLFKYPLFTDSVCTTNEPKQWEAGNIITL</sequence>
<organism evidence="3 4">
    <name type="scientific">Acanthoscelides obtectus</name>
    <name type="common">Bean weevil</name>
    <name type="synonym">Bruchus obtectus</name>
    <dbReference type="NCBI Taxonomy" id="200917"/>
    <lineage>
        <taxon>Eukaryota</taxon>
        <taxon>Metazoa</taxon>
        <taxon>Ecdysozoa</taxon>
        <taxon>Arthropoda</taxon>
        <taxon>Hexapoda</taxon>
        <taxon>Insecta</taxon>
        <taxon>Pterygota</taxon>
        <taxon>Neoptera</taxon>
        <taxon>Endopterygota</taxon>
        <taxon>Coleoptera</taxon>
        <taxon>Polyphaga</taxon>
        <taxon>Cucujiformia</taxon>
        <taxon>Chrysomeloidea</taxon>
        <taxon>Chrysomelidae</taxon>
        <taxon>Bruchinae</taxon>
        <taxon>Bruchini</taxon>
        <taxon>Acanthoscelides</taxon>
    </lineage>
</organism>
<dbReference type="EMBL" id="CAKOFQ010008765">
    <property type="protein sequence ID" value="CAH2015873.1"/>
    <property type="molecule type" value="Genomic_DNA"/>
</dbReference>
<reference evidence="3" key="1">
    <citation type="submission" date="2022-03" db="EMBL/GenBank/DDBJ databases">
        <authorList>
            <person name="Sayadi A."/>
        </authorList>
    </citation>
    <scope>NUCLEOTIDE SEQUENCE</scope>
</reference>
<feature type="signal peptide" evidence="1">
    <location>
        <begin position="1"/>
        <end position="19"/>
    </location>
</feature>
<accession>A0A9P0MKD8</accession>
<dbReference type="AlphaFoldDB" id="A0A9P0MKD8"/>
<name>A0A9P0MKD8_ACAOB</name>
<comment type="caution">
    <text evidence="3">The sequence shown here is derived from an EMBL/GenBank/DDBJ whole genome shotgun (WGS) entry which is preliminary data.</text>
</comment>
<evidence type="ECO:0000259" key="2">
    <source>
        <dbReference type="SMART" id="SM00703"/>
    </source>
</evidence>
<dbReference type="InterPro" id="IPR052728">
    <property type="entry name" value="O2_lipid_transport_reg"/>
</dbReference>
<dbReference type="Proteomes" id="UP001152888">
    <property type="component" value="Unassembled WGS sequence"/>
</dbReference>
<keyword evidence="4" id="KW-1185">Reference proteome</keyword>
<dbReference type="PANTHER" id="PTHR11161:SF0">
    <property type="entry name" value="O-ACYLTRANSFERASE LIKE PROTEIN"/>
    <property type="match status" value="1"/>
</dbReference>
<evidence type="ECO:0000256" key="1">
    <source>
        <dbReference type="SAM" id="SignalP"/>
    </source>
</evidence>
<feature type="chain" id="PRO_5040365562" description="Nose resistant-to-fluoxetine protein N-terminal domain-containing protein" evidence="1">
    <location>
        <begin position="20"/>
        <end position="199"/>
    </location>
</feature>
<proteinExistence type="predicted"/>
<dbReference type="SMART" id="SM00703">
    <property type="entry name" value="NRF"/>
    <property type="match status" value="1"/>
</dbReference>
<gene>
    <name evidence="3" type="ORF">ACAOBT_LOCUS35005</name>
</gene>
<evidence type="ECO:0000313" key="4">
    <source>
        <dbReference type="Proteomes" id="UP001152888"/>
    </source>
</evidence>
<dbReference type="Pfam" id="PF20146">
    <property type="entry name" value="NRF"/>
    <property type="match status" value="1"/>
</dbReference>
<protein>
    <recommendedName>
        <fullName evidence="2">Nose resistant-to-fluoxetine protein N-terminal domain-containing protein</fullName>
    </recommendedName>
</protein>
<dbReference type="OrthoDB" id="4794873at2759"/>
<dbReference type="PANTHER" id="PTHR11161">
    <property type="entry name" value="O-ACYLTRANSFERASE"/>
    <property type="match status" value="1"/>
</dbReference>
<evidence type="ECO:0000313" key="3">
    <source>
        <dbReference type="EMBL" id="CAH2015873.1"/>
    </source>
</evidence>